<protein>
    <recommendedName>
        <fullName evidence="3">asparagine synthase (glutamine-hydrolyzing)</fullName>
        <ecNumber evidence="3">6.3.5.4</ecNumber>
    </recommendedName>
</protein>
<dbReference type="Gene3D" id="3.60.20.10">
    <property type="entry name" value="Glutamine Phosphoribosylpyrophosphate, subunit 1, domain 1"/>
    <property type="match status" value="1"/>
</dbReference>
<dbReference type="InterPro" id="IPR029055">
    <property type="entry name" value="Ntn_hydrolases_N"/>
</dbReference>
<dbReference type="InterPro" id="IPR051786">
    <property type="entry name" value="ASN_synthetase/amidase"/>
</dbReference>
<dbReference type="InterPro" id="IPR014729">
    <property type="entry name" value="Rossmann-like_a/b/a_fold"/>
</dbReference>
<keyword evidence="13" id="KW-1185">Reference proteome</keyword>
<evidence type="ECO:0000259" key="11">
    <source>
        <dbReference type="PROSITE" id="PS51278"/>
    </source>
</evidence>
<dbReference type="InterPro" id="IPR033738">
    <property type="entry name" value="AsnB_N"/>
</dbReference>
<evidence type="ECO:0000256" key="6">
    <source>
        <dbReference type="ARBA" id="ARBA00022962"/>
    </source>
</evidence>
<evidence type="ECO:0000256" key="8">
    <source>
        <dbReference type="PIRSR" id="PIRSR001589-1"/>
    </source>
</evidence>
<dbReference type="GO" id="GO:0006529">
    <property type="term" value="P:asparagine biosynthetic process"/>
    <property type="evidence" value="ECO:0007669"/>
    <property type="project" value="UniProtKB-KW"/>
</dbReference>
<organism evidence="12 13">
    <name type="scientific">Algoriphagus machipongonensis</name>
    <dbReference type="NCBI Taxonomy" id="388413"/>
    <lineage>
        <taxon>Bacteria</taxon>
        <taxon>Pseudomonadati</taxon>
        <taxon>Bacteroidota</taxon>
        <taxon>Cytophagia</taxon>
        <taxon>Cytophagales</taxon>
        <taxon>Cyclobacteriaceae</taxon>
        <taxon>Algoriphagus</taxon>
    </lineage>
</organism>
<dbReference type="Pfam" id="PF00733">
    <property type="entry name" value="Asn_synthase"/>
    <property type="match status" value="1"/>
</dbReference>
<dbReference type="EMBL" id="AAXU02000001">
    <property type="protein sequence ID" value="EAZ79806.1"/>
    <property type="molecule type" value="Genomic_DNA"/>
</dbReference>
<dbReference type="HOGENOM" id="CLU_014658_3_0_10"/>
<proteinExistence type="inferred from homology"/>
<evidence type="ECO:0000313" key="12">
    <source>
        <dbReference type="EMBL" id="EAZ79806.1"/>
    </source>
</evidence>
<keyword evidence="5 9" id="KW-0067">ATP-binding</keyword>
<dbReference type="CDD" id="cd01991">
    <property type="entry name" value="Asn_synthase_B_C"/>
    <property type="match status" value="1"/>
</dbReference>
<keyword evidence="4 9" id="KW-0547">Nucleotide-binding</keyword>
<dbReference type="STRING" id="388413.ALPR1_09278"/>
<evidence type="ECO:0000256" key="7">
    <source>
        <dbReference type="ARBA" id="ARBA00048741"/>
    </source>
</evidence>
<keyword evidence="8" id="KW-0028">Amino-acid biosynthesis</keyword>
<comment type="similarity">
    <text evidence="2">Belongs to the asparagine synthetase family.</text>
</comment>
<gene>
    <name evidence="12" type="ORF">ALPR1_09278</name>
</gene>
<dbReference type="InterPro" id="IPR017932">
    <property type="entry name" value="GATase_2_dom"/>
</dbReference>
<evidence type="ECO:0000256" key="2">
    <source>
        <dbReference type="ARBA" id="ARBA00005752"/>
    </source>
</evidence>
<dbReference type="NCBIfam" id="TIGR01536">
    <property type="entry name" value="asn_synth_AEB"/>
    <property type="match status" value="1"/>
</dbReference>
<dbReference type="GO" id="GO:0005829">
    <property type="term" value="C:cytosol"/>
    <property type="evidence" value="ECO:0007669"/>
    <property type="project" value="TreeGrafter"/>
</dbReference>
<dbReference type="PANTHER" id="PTHR43284">
    <property type="entry name" value="ASPARAGINE SYNTHETASE (GLUTAMINE-HYDROLYZING)"/>
    <property type="match status" value="1"/>
</dbReference>
<dbReference type="eggNOG" id="COG0367">
    <property type="taxonomic scope" value="Bacteria"/>
</dbReference>
<dbReference type="AlphaFoldDB" id="A3I1Z0"/>
<keyword evidence="6 8" id="KW-0315">Glutamine amidotransferase</keyword>
<dbReference type="Pfam" id="PF13522">
    <property type="entry name" value="GATase_6"/>
    <property type="match status" value="1"/>
</dbReference>
<dbReference type="Gene3D" id="3.40.50.620">
    <property type="entry name" value="HUPs"/>
    <property type="match status" value="1"/>
</dbReference>
<dbReference type="InterPro" id="IPR006426">
    <property type="entry name" value="Asn_synth_AEB"/>
</dbReference>
<feature type="binding site" evidence="9">
    <location>
        <begin position="360"/>
        <end position="361"/>
    </location>
    <ligand>
        <name>ATP</name>
        <dbReference type="ChEBI" id="CHEBI:30616"/>
    </ligand>
</feature>
<dbReference type="EC" id="6.3.5.4" evidence="3"/>
<sequence length="622" mass="70149">MCGVAGIIKLKGEIQDTEINQLREGLKFQKHRGPDALGVWSDQKVALGHNRLSIIDLSTQANQPFSREDLQLKIIFNGEIYNYKELKKTLQEKQYTFQTSSDTEVILAAYKEYGEKVCNHLVGMFVFVIYDLQNQSIFVARDRFGEKPFFYLENSGTIYFASELKALQKTYNQKLTINQNAVFDLMENMYINGLHTIYEEVHLLPPGNFLKIKDGEVTISSYYSFPTKVKRKNSFEELKSEVKGLLYDIVEHELHADVPVATFLSSGIDSSLITAIAKELKPDILAVTMATAESHSDESPAATEFAKKLDIKQEIIPVDPGSLSVLGDLLSHVQPLADASLIPSYLVTKAVSGHTKVMLSGDGGDEVFGSYNKPNIYKEFGGSVGFWGKLAVKTALNSDSNNIDKYLSDKNRIKYAGWEGFYRKHNLSYKLGSQIFNSYRPQLQVLKEYKKIQRLYESNPEKSSFGVDINTRLPSDFLHKVDTAAMLSSVEVRAPFLDHRLVDLSLETDMSSLSPNGIDKEVTKSLLKEFTGDLPSKSKKGFSIPYLTFLQGAWGEILEGYLKDGKSIAYLGFNQKGILDLLNEFRNSPTQRIARVLFSVLVLEIWLRVFHLEQEVNLEPTH</sequence>
<reference evidence="12 13" key="1">
    <citation type="journal article" date="2011" name="J. Bacteriol.">
        <title>Complete genome sequence of Algoriphagus sp. PR1, bacterial prey of a colony-forming choanoflagellate.</title>
        <authorList>
            <person name="Alegado R.A."/>
            <person name="Ferriera S."/>
            <person name="Nusbaum C."/>
            <person name="Young S.K."/>
            <person name="Zeng Q."/>
            <person name="Imamovic A."/>
            <person name="Fairclough S.R."/>
            <person name="King N."/>
        </authorList>
    </citation>
    <scope>NUCLEOTIDE SEQUENCE [LARGE SCALE GENOMIC DNA]</scope>
    <source>
        <strain evidence="12 13">PR1</strain>
    </source>
</reference>
<dbReference type="OrthoDB" id="9763290at2"/>
<feature type="site" description="Important for beta-aspartyl-AMP intermediate formation" evidence="10">
    <location>
        <position position="362"/>
    </location>
</feature>
<feature type="domain" description="Glutamine amidotransferase type-2" evidence="11">
    <location>
        <begin position="2"/>
        <end position="215"/>
    </location>
</feature>
<dbReference type="InterPro" id="IPR001962">
    <property type="entry name" value="Asn_synthase"/>
</dbReference>
<dbReference type="SUPFAM" id="SSF52402">
    <property type="entry name" value="Adenine nucleotide alpha hydrolases-like"/>
    <property type="match status" value="1"/>
</dbReference>
<evidence type="ECO:0000256" key="10">
    <source>
        <dbReference type="PIRSR" id="PIRSR001589-3"/>
    </source>
</evidence>
<evidence type="ECO:0000256" key="1">
    <source>
        <dbReference type="ARBA" id="ARBA00005187"/>
    </source>
</evidence>
<dbReference type="PROSITE" id="PS51278">
    <property type="entry name" value="GATASE_TYPE_2"/>
    <property type="match status" value="1"/>
</dbReference>
<evidence type="ECO:0000256" key="4">
    <source>
        <dbReference type="ARBA" id="ARBA00022741"/>
    </source>
</evidence>
<dbReference type="Proteomes" id="UP000003919">
    <property type="component" value="Unassembled WGS sequence"/>
</dbReference>
<evidence type="ECO:0000313" key="13">
    <source>
        <dbReference type="Proteomes" id="UP000003919"/>
    </source>
</evidence>
<dbReference type="PANTHER" id="PTHR43284:SF1">
    <property type="entry name" value="ASPARAGINE SYNTHETASE"/>
    <property type="match status" value="1"/>
</dbReference>
<feature type="binding site" evidence="9">
    <location>
        <position position="102"/>
    </location>
    <ligand>
        <name>L-glutamine</name>
        <dbReference type="ChEBI" id="CHEBI:58359"/>
    </ligand>
</feature>
<dbReference type="GO" id="GO:0005524">
    <property type="term" value="F:ATP binding"/>
    <property type="evidence" value="ECO:0007669"/>
    <property type="project" value="UniProtKB-KW"/>
</dbReference>
<name>A3I1Z0_9BACT</name>
<comment type="caution">
    <text evidence="12">The sequence shown here is derived from an EMBL/GenBank/DDBJ whole genome shotgun (WGS) entry which is preliminary data.</text>
</comment>
<evidence type="ECO:0000256" key="9">
    <source>
        <dbReference type="PIRSR" id="PIRSR001589-2"/>
    </source>
</evidence>
<evidence type="ECO:0000256" key="5">
    <source>
        <dbReference type="ARBA" id="ARBA00022840"/>
    </source>
</evidence>
<keyword evidence="8" id="KW-0061">Asparagine biosynthesis</keyword>
<feature type="active site" description="For GATase activity" evidence="8">
    <location>
        <position position="2"/>
    </location>
</feature>
<comment type="pathway">
    <text evidence="1">Amino-acid biosynthesis; L-asparagine biosynthesis; L-asparagine from L-aspartate (L-Gln route): step 1/1.</text>
</comment>
<accession>A3I1Z0</accession>
<dbReference type="CDD" id="cd00712">
    <property type="entry name" value="AsnB"/>
    <property type="match status" value="1"/>
</dbReference>
<dbReference type="GO" id="GO:0004066">
    <property type="term" value="F:asparagine synthase (glutamine-hydrolyzing) activity"/>
    <property type="evidence" value="ECO:0007669"/>
    <property type="project" value="UniProtKB-EC"/>
</dbReference>
<comment type="catalytic activity">
    <reaction evidence="7">
        <text>L-aspartate + L-glutamine + ATP + H2O = L-asparagine + L-glutamate + AMP + diphosphate + H(+)</text>
        <dbReference type="Rhea" id="RHEA:12228"/>
        <dbReference type="ChEBI" id="CHEBI:15377"/>
        <dbReference type="ChEBI" id="CHEBI:15378"/>
        <dbReference type="ChEBI" id="CHEBI:29985"/>
        <dbReference type="ChEBI" id="CHEBI:29991"/>
        <dbReference type="ChEBI" id="CHEBI:30616"/>
        <dbReference type="ChEBI" id="CHEBI:33019"/>
        <dbReference type="ChEBI" id="CHEBI:58048"/>
        <dbReference type="ChEBI" id="CHEBI:58359"/>
        <dbReference type="ChEBI" id="CHEBI:456215"/>
        <dbReference type="EC" id="6.3.5.4"/>
    </reaction>
</comment>
<dbReference type="RefSeq" id="WP_008200047.1">
    <property type="nucleotide sequence ID" value="NZ_CM001023.1"/>
</dbReference>
<dbReference type="SUPFAM" id="SSF56235">
    <property type="entry name" value="N-terminal nucleophile aminohydrolases (Ntn hydrolases)"/>
    <property type="match status" value="1"/>
</dbReference>
<evidence type="ECO:0000256" key="3">
    <source>
        <dbReference type="ARBA" id="ARBA00012737"/>
    </source>
</evidence>
<dbReference type="PIRSF" id="PIRSF001589">
    <property type="entry name" value="Asn_synthetase_glu-h"/>
    <property type="match status" value="1"/>
</dbReference>